<dbReference type="AlphaFoldDB" id="A0A366M7L7"/>
<name>A0A366M7L7_9ACTN</name>
<gene>
    <name evidence="1" type="ORF">DP939_02185</name>
</gene>
<keyword evidence="2" id="KW-1185">Reference proteome</keyword>
<evidence type="ECO:0000313" key="2">
    <source>
        <dbReference type="Proteomes" id="UP000253303"/>
    </source>
</evidence>
<protein>
    <submittedName>
        <fullName evidence="1">Uncharacterized protein</fullName>
    </submittedName>
</protein>
<comment type="caution">
    <text evidence="1">The sequence shown here is derived from an EMBL/GenBank/DDBJ whole genome shotgun (WGS) entry which is preliminary data.</text>
</comment>
<evidence type="ECO:0000313" key="1">
    <source>
        <dbReference type="EMBL" id="RBQ21539.1"/>
    </source>
</evidence>
<dbReference type="EMBL" id="QMEY01000001">
    <property type="protein sequence ID" value="RBQ21539.1"/>
    <property type="molecule type" value="Genomic_DNA"/>
</dbReference>
<sequence length="201" mass="22369">MRPMSQRYEPGEIIDITITGARVLTHTDGSLVYEYEYGEAGATDREEVRHEASAVTITRRVPAAGMPRPNEVWVDDLGIRYLVVESEGQIRLHDGAPSGSRSVEHIHGVYGPITPLIRDELAREDITPDIARQVLWWFGQGSEGGAEGSTFENGLIGTIAHAPKEERRRLAREYPGYVQAVYWAEADGGIDDLRQIAERDV</sequence>
<reference evidence="1 2" key="1">
    <citation type="submission" date="2018-06" db="EMBL/GenBank/DDBJ databases">
        <title>Sphaerisporangium craniellae sp. nov., isolated from a marine sponge in the South China Sea.</title>
        <authorList>
            <person name="Li L."/>
        </authorList>
    </citation>
    <scope>NUCLEOTIDE SEQUENCE [LARGE SCALE GENOMIC DNA]</scope>
    <source>
        <strain evidence="1 2">LHW63015</strain>
    </source>
</reference>
<proteinExistence type="predicted"/>
<organism evidence="1 2">
    <name type="scientific">Spongiactinospora rosea</name>
    <dbReference type="NCBI Taxonomy" id="2248750"/>
    <lineage>
        <taxon>Bacteria</taxon>
        <taxon>Bacillati</taxon>
        <taxon>Actinomycetota</taxon>
        <taxon>Actinomycetes</taxon>
        <taxon>Streptosporangiales</taxon>
        <taxon>Streptosporangiaceae</taxon>
        <taxon>Spongiactinospora</taxon>
    </lineage>
</organism>
<accession>A0A366M7L7</accession>
<dbReference type="Proteomes" id="UP000253303">
    <property type="component" value="Unassembled WGS sequence"/>
</dbReference>